<keyword evidence="3" id="KW-1185">Reference proteome</keyword>
<dbReference type="InterPro" id="IPR059162">
    <property type="entry name" value="RIIAD1"/>
</dbReference>
<sequence>MADGQPVAVDAGSEDNASGAGAEEPGCSTDDTKTDLEAENEAYLRDKPEVMALIRLFMTTVLEQRPADPRAFAAEFFGRDTVLERARERGGGGGAAAAAARPRERSSSHAERDASAAAAEAPPHEGAGARGSRAQSAPGAAAAASANESTSGDGLPRLREEERDGARQCRRPPDPSSPT</sequence>
<reference evidence="2" key="1">
    <citation type="submission" date="2021-02" db="EMBL/GenBank/DDBJ databases">
        <title>First Annotated Genome of the Yellow-green Alga Tribonema minus.</title>
        <authorList>
            <person name="Mahan K.M."/>
        </authorList>
    </citation>
    <scope>NUCLEOTIDE SEQUENCE</scope>
    <source>
        <strain evidence="2">UTEX B ZZ1240</strain>
    </source>
</reference>
<feature type="region of interest" description="Disordered" evidence="1">
    <location>
        <begin position="1"/>
        <end position="42"/>
    </location>
</feature>
<evidence type="ECO:0000313" key="3">
    <source>
        <dbReference type="Proteomes" id="UP000664859"/>
    </source>
</evidence>
<feature type="compositionally biased region" description="Low complexity" evidence="1">
    <location>
        <begin position="115"/>
        <end position="152"/>
    </location>
</feature>
<evidence type="ECO:0000256" key="1">
    <source>
        <dbReference type="SAM" id="MobiDB-lite"/>
    </source>
</evidence>
<organism evidence="2 3">
    <name type="scientific">Tribonema minus</name>
    <dbReference type="NCBI Taxonomy" id="303371"/>
    <lineage>
        <taxon>Eukaryota</taxon>
        <taxon>Sar</taxon>
        <taxon>Stramenopiles</taxon>
        <taxon>Ochrophyta</taxon>
        <taxon>PX clade</taxon>
        <taxon>Xanthophyceae</taxon>
        <taxon>Tribonematales</taxon>
        <taxon>Tribonemataceae</taxon>
        <taxon>Tribonema</taxon>
    </lineage>
</organism>
<evidence type="ECO:0000313" key="2">
    <source>
        <dbReference type="EMBL" id="KAG5180232.1"/>
    </source>
</evidence>
<dbReference type="Proteomes" id="UP000664859">
    <property type="component" value="Unassembled WGS sequence"/>
</dbReference>
<protein>
    <recommendedName>
        <fullName evidence="4">RIIa domain-containing protein</fullName>
    </recommendedName>
</protein>
<accession>A0A835YUC4</accession>
<feature type="compositionally biased region" description="Basic and acidic residues" evidence="1">
    <location>
        <begin position="156"/>
        <end position="173"/>
    </location>
</feature>
<name>A0A835YUC4_9STRA</name>
<feature type="compositionally biased region" description="Basic and acidic residues" evidence="1">
    <location>
        <begin position="30"/>
        <end position="42"/>
    </location>
</feature>
<proteinExistence type="predicted"/>
<feature type="compositionally biased region" description="Basic and acidic residues" evidence="1">
    <location>
        <begin position="101"/>
        <end position="114"/>
    </location>
</feature>
<dbReference type="EMBL" id="JAFCMP010000401">
    <property type="protein sequence ID" value="KAG5180232.1"/>
    <property type="molecule type" value="Genomic_DNA"/>
</dbReference>
<dbReference type="CDD" id="cd22971">
    <property type="entry name" value="DD_RIIAD1"/>
    <property type="match status" value="1"/>
</dbReference>
<comment type="caution">
    <text evidence="2">The sequence shown here is derived from an EMBL/GenBank/DDBJ whole genome shotgun (WGS) entry which is preliminary data.</text>
</comment>
<dbReference type="OrthoDB" id="10249338at2759"/>
<evidence type="ECO:0008006" key="4">
    <source>
        <dbReference type="Google" id="ProtNLM"/>
    </source>
</evidence>
<dbReference type="AlphaFoldDB" id="A0A835YUC4"/>
<gene>
    <name evidence="2" type="ORF">JKP88DRAFT_349598</name>
</gene>
<feature type="region of interest" description="Disordered" evidence="1">
    <location>
        <begin position="87"/>
        <end position="179"/>
    </location>
</feature>